<organism evidence="2 3">
    <name type="scientific">Rotaria sordida</name>
    <dbReference type="NCBI Taxonomy" id="392033"/>
    <lineage>
        <taxon>Eukaryota</taxon>
        <taxon>Metazoa</taxon>
        <taxon>Spiralia</taxon>
        <taxon>Gnathifera</taxon>
        <taxon>Rotifera</taxon>
        <taxon>Eurotatoria</taxon>
        <taxon>Bdelloidea</taxon>
        <taxon>Philodinida</taxon>
        <taxon>Philodinidae</taxon>
        <taxon>Rotaria</taxon>
    </lineage>
</organism>
<feature type="transmembrane region" description="Helical" evidence="1">
    <location>
        <begin position="140"/>
        <end position="161"/>
    </location>
</feature>
<reference evidence="2" key="1">
    <citation type="submission" date="2021-02" db="EMBL/GenBank/DDBJ databases">
        <authorList>
            <person name="Nowell W R."/>
        </authorList>
    </citation>
    <scope>NUCLEOTIDE SEQUENCE</scope>
</reference>
<feature type="transmembrane region" description="Helical" evidence="1">
    <location>
        <begin position="112"/>
        <end position="128"/>
    </location>
</feature>
<evidence type="ECO:0000313" key="2">
    <source>
        <dbReference type="EMBL" id="CAF1263441.1"/>
    </source>
</evidence>
<protein>
    <recommendedName>
        <fullName evidence="4">Chlorophyllase</fullName>
    </recommendedName>
</protein>
<keyword evidence="1" id="KW-0472">Membrane</keyword>
<comment type="caution">
    <text evidence="2">The sequence shown here is derived from an EMBL/GenBank/DDBJ whole genome shotgun (WGS) entry which is preliminary data.</text>
</comment>
<evidence type="ECO:0000313" key="3">
    <source>
        <dbReference type="Proteomes" id="UP000663864"/>
    </source>
</evidence>
<evidence type="ECO:0000256" key="1">
    <source>
        <dbReference type="SAM" id="Phobius"/>
    </source>
</evidence>
<gene>
    <name evidence="2" type="ORF">ZHD862_LOCUS26027</name>
</gene>
<feature type="transmembrane region" description="Helical" evidence="1">
    <location>
        <begin position="79"/>
        <end position="100"/>
    </location>
</feature>
<feature type="transmembrane region" description="Helical" evidence="1">
    <location>
        <begin position="12"/>
        <end position="35"/>
    </location>
</feature>
<dbReference type="Gene3D" id="3.40.50.1820">
    <property type="entry name" value="alpha/beta hydrolase"/>
    <property type="match status" value="1"/>
</dbReference>
<proteinExistence type="predicted"/>
<dbReference type="Proteomes" id="UP000663864">
    <property type="component" value="Unassembled WGS sequence"/>
</dbReference>
<keyword evidence="1" id="KW-1133">Transmembrane helix</keyword>
<evidence type="ECO:0008006" key="4">
    <source>
        <dbReference type="Google" id="ProtNLM"/>
    </source>
</evidence>
<dbReference type="AlphaFoldDB" id="A0A815AZT7"/>
<keyword evidence="1" id="KW-0812">Transmembrane</keyword>
<accession>A0A815AZT7</accession>
<feature type="transmembrane region" description="Helical" evidence="1">
    <location>
        <begin position="41"/>
        <end position="67"/>
    </location>
</feature>
<dbReference type="InterPro" id="IPR029058">
    <property type="entry name" value="AB_hydrolase_fold"/>
</dbReference>
<dbReference type="EMBL" id="CAJNOT010001913">
    <property type="protein sequence ID" value="CAF1263441.1"/>
    <property type="molecule type" value="Genomic_DNA"/>
</dbReference>
<sequence length="715" mass="80817">MRNNWTRLAIRTSMGLTILTLLLCISVMSPLNYVYYCFIDFLIATLVTISIITAAIYIFILVINFIWHRCFAISQQLSYGDVTLFIGSIITLPLFVYFIGNMESSPSLGLKLSIALSLSQAFFIGGILEGIFRRRKLFKAIYGVLAVMGCVGMIFILWYYLIDGFDMKIRVMIPLERLPQHIAEDPSLNGNYSYSFLTYGSGYDHRTDYGSKISIKTPTIDLSSFITSSSFNRKAFGYNETTVPLNGRIWYPTNIINSTSRFPIVMMVHGNHVSTESSEIGYDYLCKMLASQGFVCVSIDENFLNSPPDSSEIEYGKTSKIEQIDPDFISGLEMIARAIIILETLKQMRLWNTQTTNQFYNQLDLSNIGLMGHSRGGEAIAVAYVLNKFKFVPQYPTGISLIDYDFGIKALFSIAGTNYNYMFLGRSLELNDVSMFGIHGVYDGDVSSFVFQAKLGNLKFTPNSTNYNFKASLYVHQANHGQFNSIWGRYDLSPRPNKFMNLRPLMSLEQQQHICKIYMSTFMNVVLKGQIQHRILFEDYRSALSYLPYTNYISTFQDSNEIIIADFENYDITVGTIVGSKINVTNLSLWSSVYVQVYQSGMLLLEPVKNLVGRYNIHLQNSLNGSVLRFGIGRPKDGLVDNLAVQILYDDGSSDSFITHVLPALSKQIFKHDQLKYVLAVQTVALPLKRPINGLEFVVNGTDAQFLIDNVVISH</sequence>
<dbReference type="SUPFAM" id="SSF53474">
    <property type="entry name" value="alpha/beta-Hydrolases"/>
    <property type="match status" value="1"/>
</dbReference>
<name>A0A815AZT7_9BILA</name>